<keyword evidence="6" id="KW-0408">Iron</keyword>
<dbReference type="InterPro" id="IPR051323">
    <property type="entry name" value="AtsK-like"/>
</dbReference>
<gene>
    <name evidence="8" type="ORF">HETSPECPRED_010543</name>
</gene>
<accession>A0A8H3GC03</accession>
<dbReference type="PANTHER" id="PTHR30468:SF1">
    <property type="entry name" value="ALPHA-KETOGLUTARATE-DEPENDENT SULFONATE DIOXYGENASE"/>
    <property type="match status" value="1"/>
</dbReference>
<keyword evidence="3" id="KW-0479">Metal-binding</keyword>
<comment type="cofactor">
    <cofactor evidence="1">
        <name>Fe(2+)</name>
        <dbReference type="ChEBI" id="CHEBI:29033"/>
    </cofactor>
</comment>
<evidence type="ECO:0000259" key="7">
    <source>
        <dbReference type="Pfam" id="PF02668"/>
    </source>
</evidence>
<sequence>MAASATSTTLLSPTVPEIGIVKTFGNYKEQASGAQAYNKTLEEEGDANHPKANYTHYLPTWDPEEKYPPLTPFEHAEHGLDADKKFPELLGPSVEREDLTPTIGTILSGIQISSLSKEGKDQLALFAAQRKVLVFKEQDFADLPIEEALGFGGYFGRHHIHPTSGAPKGHPEIHLVHRGADDRSGDTLLESRTSTVAWHSDVTYEKQPPGTTFLYILDKPSTGGDTLFANMAEAYRRLSPAFRERLHGLKAVHSGIEQADSAQARKSVVRREPVTSVHPLVRTHPATGEKALFVNPQFTRHIVGFKKDESDNLLKFLYDHIAYGADFHARVKWAEKTVVVWDNRVTSHSATLDWSTGQRRHLARITPQAEAPYETAFEG</sequence>
<dbReference type="OrthoDB" id="10257314at2759"/>
<keyword evidence="4" id="KW-0223">Dioxygenase</keyword>
<evidence type="ECO:0000256" key="5">
    <source>
        <dbReference type="ARBA" id="ARBA00023002"/>
    </source>
</evidence>
<keyword evidence="5" id="KW-0560">Oxidoreductase</keyword>
<proteinExistence type="inferred from homology"/>
<protein>
    <recommendedName>
        <fullName evidence="7">TauD/TfdA-like domain-containing protein</fullName>
    </recommendedName>
</protein>
<evidence type="ECO:0000256" key="2">
    <source>
        <dbReference type="ARBA" id="ARBA00005896"/>
    </source>
</evidence>
<evidence type="ECO:0000256" key="6">
    <source>
        <dbReference type="ARBA" id="ARBA00023004"/>
    </source>
</evidence>
<dbReference type="PANTHER" id="PTHR30468">
    <property type="entry name" value="ALPHA-KETOGLUTARATE-DEPENDENT SULFONATE DIOXYGENASE"/>
    <property type="match status" value="1"/>
</dbReference>
<comment type="similarity">
    <text evidence="2">Belongs to the TfdA dioxygenase family.</text>
</comment>
<dbReference type="Pfam" id="PF02668">
    <property type="entry name" value="TauD"/>
    <property type="match status" value="1"/>
</dbReference>
<dbReference type="SUPFAM" id="SSF51197">
    <property type="entry name" value="Clavaminate synthase-like"/>
    <property type="match status" value="1"/>
</dbReference>
<dbReference type="GO" id="GO:0046872">
    <property type="term" value="F:metal ion binding"/>
    <property type="evidence" value="ECO:0007669"/>
    <property type="project" value="UniProtKB-KW"/>
</dbReference>
<dbReference type="Proteomes" id="UP000664521">
    <property type="component" value="Unassembled WGS sequence"/>
</dbReference>
<evidence type="ECO:0000256" key="4">
    <source>
        <dbReference type="ARBA" id="ARBA00022964"/>
    </source>
</evidence>
<dbReference type="FunFam" id="3.60.130.10:FF:000003">
    <property type="entry name" value="Alpha-ketoglutarate-dependent taurine dioxygenase"/>
    <property type="match status" value="1"/>
</dbReference>
<keyword evidence="9" id="KW-1185">Reference proteome</keyword>
<dbReference type="GO" id="GO:0005737">
    <property type="term" value="C:cytoplasm"/>
    <property type="evidence" value="ECO:0007669"/>
    <property type="project" value="TreeGrafter"/>
</dbReference>
<name>A0A8H3GC03_9LECA</name>
<evidence type="ECO:0000313" key="8">
    <source>
        <dbReference type="EMBL" id="CAF9937048.1"/>
    </source>
</evidence>
<evidence type="ECO:0000313" key="9">
    <source>
        <dbReference type="Proteomes" id="UP000664521"/>
    </source>
</evidence>
<dbReference type="InterPro" id="IPR042098">
    <property type="entry name" value="TauD-like_sf"/>
</dbReference>
<dbReference type="EMBL" id="CAJPDS010000097">
    <property type="protein sequence ID" value="CAF9937048.1"/>
    <property type="molecule type" value="Genomic_DNA"/>
</dbReference>
<feature type="domain" description="TauD/TfdA-like" evidence="7">
    <location>
        <begin position="96"/>
        <end position="366"/>
    </location>
</feature>
<comment type="caution">
    <text evidence="8">The sequence shown here is derived from an EMBL/GenBank/DDBJ whole genome shotgun (WGS) entry which is preliminary data.</text>
</comment>
<dbReference type="InterPro" id="IPR003819">
    <property type="entry name" value="TauD/TfdA-like"/>
</dbReference>
<organism evidence="8 9">
    <name type="scientific">Heterodermia speciosa</name>
    <dbReference type="NCBI Taxonomy" id="116794"/>
    <lineage>
        <taxon>Eukaryota</taxon>
        <taxon>Fungi</taxon>
        <taxon>Dikarya</taxon>
        <taxon>Ascomycota</taxon>
        <taxon>Pezizomycotina</taxon>
        <taxon>Lecanoromycetes</taxon>
        <taxon>OSLEUM clade</taxon>
        <taxon>Lecanoromycetidae</taxon>
        <taxon>Caliciales</taxon>
        <taxon>Physciaceae</taxon>
        <taxon>Heterodermia</taxon>
    </lineage>
</organism>
<dbReference type="Gene3D" id="3.60.130.10">
    <property type="entry name" value="Clavaminate synthase-like"/>
    <property type="match status" value="1"/>
</dbReference>
<evidence type="ECO:0000256" key="1">
    <source>
        <dbReference type="ARBA" id="ARBA00001954"/>
    </source>
</evidence>
<evidence type="ECO:0000256" key="3">
    <source>
        <dbReference type="ARBA" id="ARBA00022723"/>
    </source>
</evidence>
<reference evidence="8" key="1">
    <citation type="submission" date="2021-03" db="EMBL/GenBank/DDBJ databases">
        <authorList>
            <person name="Tagirdzhanova G."/>
        </authorList>
    </citation>
    <scope>NUCLEOTIDE SEQUENCE</scope>
</reference>
<dbReference type="GO" id="GO:0016706">
    <property type="term" value="F:2-oxoglutarate-dependent dioxygenase activity"/>
    <property type="evidence" value="ECO:0007669"/>
    <property type="project" value="TreeGrafter"/>
</dbReference>
<dbReference type="AlphaFoldDB" id="A0A8H3GC03"/>